<keyword evidence="2" id="KW-1185">Reference proteome</keyword>
<dbReference type="STRING" id="1262450.S3CPW3"/>
<organism evidence="1 2">
    <name type="scientific">Ophiostoma piceae (strain UAMH 11346)</name>
    <name type="common">Sap stain fungus</name>
    <dbReference type="NCBI Taxonomy" id="1262450"/>
    <lineage>
        <taxon>Eukaryota</taxon>
        <taxon>Fungi</taxon>
        <taxon>Dikarya</taxon>
        <taxon>Ascomycota</taxon>
        <taxon>Pezizomycotina</taxon>
        <taxon>Sordariomycetes</taxon>
        <taxon>Sordariomycetidae</taxon>
        <taxon>Ophiostomatales</taxon>
        <taxon>Ophiostomataceae</taxon>
        <taxon>Ophiostoma</taxon>
    </lineage>
</organism>
<sequence length="107" mass="11994">MLSTEEVRKLNIECLQRTLARTKATAEENAKDPDPSKRLDYTKVIKNFEFLLGFYEAGGDPPAPGTTRWVVNEEFVEKPEPYNVMTHTPDYGLQFQLSMGTPSAAGP</sequence>
<dbReference type="AlphaFoldDB" id="S3CPW3"/>
<dbReference type="HOGENOM" id="CLU_2210768_0_0_1"/>
<evidence type="ECO:0000313" key="2">
    <source>
        <dbReference type="Proteomes" id="UP000016923"/>
    </source>
</evidence>
<dbReference type="VEuPathDB" id="FungiDB:F503_03979"/>
<dbReference type="EMBL" id="KE148175">
    <property type="protein sequence ID" value="EPE02630.1"/>
    <property type="molecule type" value="Genomic_DNA"/>
</dbReference>
<name>S3CPW3_OPHP1</name>
<protein>
    <submittedName>
        <fullName evidence="1">Uncharacterized protein</fullName>
    </submittedName>
</protein>
<gene>
    <name evidence="1" type="ORF">F503_03979</name>
</gene>
<dbReference type="Proteomes" id="UP000016923">
    <property type="component" value="Unassembled WGS sequence"/>
</dbReference>
<proteinExistence type="predicted"/>
<evidence type="ECO:0000313" key="1">
    <source>
        <dbReference type="EMBL" id="EPE02630.1"/>
    </source>
</evidence>
<accession>S3CPW3</accession>
<reference evidence="1 2" key="1">
    <citation type="journal article" date="2013" name="BMC Genomics">
        <title>The genome and transcriptome of the pine saprophyte Ophiostoma piceae, and a comparison with the bark beetle-associated pine pathogen Grosmannia clavigera.</title>
        <authorList>
            <person name="Haridas S."/>
            <person name="Wang Y."/>
            <person name="Lim L."/>
            <person name="Massoumi Alamouti S."/>
            <person name="Jackman S."/>
            <person name="Docking R."/>
            <person name="Robertson G."/>
            <person name="Birol I."/>
            <person name="Bohlmann J."/>
            <person name="Breuil C."/>
        </authorList>
    </citation>
    <scope>NUCLEOTIDE SEQUENCE [LARGE SCALE GENOMIC DNA]</scope>
    <source>
        <strain evidence="1 2">UAMH 11346</strain>
    </source>
</reference>